<dbReference type="EMBL" id="VSRR010089466">
    <property type="protein sequence ID" value="MPC91921.1"/>
    <property type="molecule type" value="Genomic_DNA"/>
</dbReference>
<evidence type="ECO:0000313" key="1">
    <source>
        <dbReference type="EMBL" id="MPC91921.1"/>
    </source>
</evidence>
<proteinExistence type="predicted"/>
<reference evidence="1 2" key="1">
    <citation type="submission" date="2019-05" db="EMBL/GenBank/DDBJ databases">
        <title>Another draft genome of Portunus trituberculatus and its Hox gene families provides insights of decapod evolution.</title>
        <authorList>
            <person name="Jeong J.-H."/>
            <person name="Song I."/>
            <person name="Kim S."/>
            <person name="Choi T."/>
            <person name="Kim D."/>
            <person name="Ryu S."/>
            <person name="Kim W."/>
        </authorList>
    </citation>
    <scope>NUCLEOTIDE SEQUENCE [LARGE SCALE GENOMIC DNA]</scope>
    <source>
        <tissue evidence="1">Muscle</tissue>
    </source>
</reference>
<dbReference type="Proteomes" id="UP000324222">
    <property type="component" value="Unassembled WGS sequence"/>
</dbReference>
<comment type="caution">
    <text evidence="1">The sequence shown here is derived from an EMBL/GenBank/DDBJ whole genome shotgun (WGS) entry which is preliminary data.</text>
</comment>
<keyword evidence="2" id="KW-1185">Reference proteome</keyword>
<dbReference type="AlphaFoldDB" id="A0A5B7J289"/>
<gene>
    <name evidence="1" type="ORF">E2C01_086983</name>
</gene>
<sequence length="75" mass="7680">MSQQCSAWVSLAGRASPVGGKGVAQGERRQEVVLLVGPVAAPVARVSLQLTPARMKTLMVVAVVVALAALTQGNK</sequence>
<protein>
    <submittedName>
        <fullName evidence="1">Uncharacterized protein</fullName>
    </submittedName>
</protein>
<organism evidence="1 2">
    <name type="scientific">Portunus trituberculatus</name>
    <name type="common">Swimming crab</name>
    <name type="synonym">Neptunus trituberculatus</name>
    <dbReference type="NCBI Taxonomy" id="210409"/>
    <lineage>
        <taxon>Eukaryota</taxon>
        <taxon>Metazoa</taxon>
        <taxon>Ecdysozoa</taxon>
        <taxon>Arthropoda</taxon>
        <taxon>Crustacea</taxon>
        <taxon>Multicrustacea</taxon>
        <taxon>Malacostraca</taxon>
        <taxon>Eumalacostraca</taxon>
        <taxon>Eucarida</taxon>
        <taxon>Decapoda</taxon>
        <taxon>Pleocyemata</taxon>
        <taxon>Brachyura</taxon>
        <taxon>Eubrachyura</taxon>
        <taxon>Portunoidea</taxon>
        <taxon>Portunidae</taxon>
        <taxon>Portuninae</taxon>
        <taxon>Portunus</taxon>
    </lineage>
</organism>
<evidence type="ECO:0000313" key="2">
    <source>
        <dbReference type="Proteomes" id="UP000324222"/>
    </source>
</evidence>
<name>A0A5B7J289_PORTR</name>
<accession>A0A5B7J289</accession>